<dbReference type="PANTHER" id="PTHR10603:SF4">
    <property type="entry name" value="FRAGILE X MESSENGER RIBONUCLEOPROTEIN 1"/>
    <property type="match status" value="1"/>
</dbReference>
<keyword evidence="15 22" id="KW-0694">RNA-binding</keyword>
<keyword evidence="27" id="KW-1185">Reference proteome</keyword>
<dbReference type="GO" id="GO:0005730">
    <property type="term" value="C:nucleolus"/>
    <property type="evidence" value="ECO:0007669"/>
    <property type="project" value="UniProtKB-SubCell"/>
</dbReference>
<dbReference type="GO" id="GO:0045727">
    <property type="term" value="P:positive regulation of translation"/>
    <property type="evidence" value="ECO:0007669"/>
    <property type="project" value="TreeGrafter"/>
</dbReference>
<dbReference type="AlphaFoldDB" id="A0A7L0PVT8"/>
<feature type="compositionally biased region" description="Basic and acidic residues" evidence="23">
    <location>
        <begin position="413"/>
        <end position="423"/>
    </location>
</feature>
<evidence type="ECO:0000256" key="9">
    <source>
        <dbReference type="ARBA" id="ARBA00004624"/>
    </source>
</evidence>
<gene>
    <name evidence="26" type="primary">Fmr1</name>
    <name evidence="26" type="ORF">MESCAY_R13091</name>
</gene>
<feature type="non-terminal residue" evidence="26">
    <location>
        <position position="1"/>
    </location>
</feature>
<evidence type="ECO:0000313" key="27">
    <source>
        <dbReference type="Proteomes" id="UP000574277"/>
    </source>
</evidence>
<dbReference type="Gene3D" id="3.30.1370.10">
    <property type="entry name" value="K Homology domain, type 1"/>
    <property type="match status" value="3"/>
</dbReference>
<evidence type="ECO:0000256" key="18">
    <source>
        <dbReference type="ARBA" id="ARBA00023273"/>
    </source>
</evidence>
<dbReference type="Pfam" id="PF16098">
    <property type="entry name" value="FXMR_C2"/>
    <property type="match status" value="1"/>
</dbReference>
<evidence type="ECO:0000259" key="25">
    <source>
        <dbReference type="PROSITE" id="PS51641"/>
    </source>
</evidence>
<dbReference type="PROSITE" id="PS51641">
    <property type="entry name" value="AGENET_LIKE"/>
    <property type="match status" value="1"/>
</dbReference>
<comment type="subcellular location">
    <subcellularLocation>
        <location evidence="1">Cell projection</location>
        <location evidence="1">Dendrite</location>
    </subcellularLocation>
    <subcellularLocation>
        <location evidence="5">Cell projection</location>
        <location evidence="5">Dendritic spine</location>
    </subcellularLocation>
    <subcellularLocation>
        <location evidence="4">Cell projection</location>
        <location evidence="4">Filopodium tip</location>
    </subcellularLocation>
    <subcellularLocation>
        <location evidence="9">Cell projection</location>
        <location evidence="9">Growth cone</location>
    </subcellularLocation>
    <subcellularLocation>
        <location evidence="7">Chromosome</location>
        <location evidence="7">Centromere</location>
    </subcellularLocation>
    <subcellularLocation>
        <location evidence="2">Cytoplasm</location>
        <location evidence="2">Cytoplasmic ribonucleoprotein granule</location>
    </subcellularLocation>
    <subcellularLocation>
        <location evidence="6">Cytoplasm</location>
        <location evidence="6">Perinuclear region</location>
    </subcellularLocation>
    <subcellularLocation>
        <location evidence="8">Nucleus</location>
        <location evidence="8">Nucleolus</location>
    </subcellularLocation>
    <subcellularLocation>
        <location evidence="3">Perikaryon</location>
    </subcellularLocation>
    <subcellularLocation>
        <location evidence="21">Presynaptic cell membrane</location>
    </subcellularLocation>
    <subcellularLocation>
        <location evidence="20">Synapse</location>
        <location evidence="20">Synaptosome</location>
    </subcellularLocation>
</comment>
<dbReference type="InterPro" id="IPR047438">
    <property type="entry name" value="KH_I_FMR1_rpt1"/>
</dbReference>
<evidence type="ECO:0000256" key="17">
    <source>
        <dbReference type="ARBA" id="ARBA00023018"/>
    </source>
</evidence>
<evidence type="ECO:0000256" key="19">
    <source>
        <dbReference type="ARBA" id="ARBA00023328"/>
    </source>
</evidence>
<evidence type="ECO:0000256" key="7">
    <source>
        <dbReference type="ARBA" id="ARBA00004584"/>
    </source>
</evidence>
<dbReference type="SMART" id="SM00322">
    <property type="entry name" value="KH"/>
    <property type="match status" value="2"/>
</dbReference>
<keyword evidence="16" id="KW-0524">Neurogenesis</keyword>
<dbReference type="InterPro" id="IPR041560">
    <property type="entry name" value="Tudor_FRM1"/>
</dbReference>
<proteinExistence type="inferred from homology"/>
<evidence type="ECO:0000256" key="14">
    <source>
        <dbReference type="ARBA" id="ARBA00022737"/>
    </source>
</evidence>
<dbReference type="Pfam" id="PF17904">
    <property type="entry name" value="KH_9"/>
    <property type="match status" value="1"/>
</dbReference>
<feature type="domain" description="Agenet-like" evidence="25">
    <location>
        <begin position="1"/>
        <end position="26"/>
    </location>
</feature>
<keyword evidence="24" id="KW-0472">Membrane</keyword>
<evidence type="ECO:0000256" key="6">
    <source>
        <dbReference type="ARBA" id="ARBA00004556"/>
    </source>
</evidence>
<keyword evidence="17" id="KW-0770">Synapse</keyword>
<dbReference type="InterPro" id="IPR004088">
    <property type="entry name" value="KH_dom_type_1"/>
</dbReference>
<keyword evidence="19" id="KW-0137">Centromere</keyword>
<keyword evidence="14" id="KW-0677">Repeat</keyword>
<keyword evidence="24" id="KW-1133">Transmembrane helix</keyword>
<dbReference type="PANTHER" id="PTHR10603">
    <property type="entry name" value="FRAGILE X MENTAL RETARDATION SYNDROME-RELATED PROTEIN"/>
    <property type="match status" value="1"/>
</dbReference>
<evidence type="ECO:0000256" key="8">
    <source>
        <dbReference type="ARBA" id="ARBA00004604"/>
    </source>
</evidence>
<dbReference type="Pfam" id="PF12235">
    <property type="entry name" value="FXMRP1_C_core"/>
    <property type="match status" value="1"/>
</dbReference>
<dbReference type="Proteomes" id="UP000574277">
    <property type="component" value="Unassembled WGS sequence"/>
</dbReference>
<dbReference type="GO" id="GO:0048513">
    <property type="term" value="P:animal organ development"/>
    <property type="evidence" value="ECO:0007669"/>
    <property type="project" value="TreeGrafter"/>
</dbReference>
<evidence type="ECO:0000256" key="20">
    <source>
        <dbReference type="ARBA" id="ARBA00034102"/>
    </source>
</evidence>
<evidence type="ECO:0000256" key="24">
    <source>
        <dbReference type="SAM" id="Phobius"/>
    </source>
</evidence>
<dbReference type="InterPro" id="IPR022034">
    <property type="entry name" value="FMR1-like_C_core"/>
</dbReference>
<evidence type="ECO:0000256" key="15">
    <source>
        <dbReference type="ARBA" id="ARBA00022884"/>
    </source>
</evidence>
<keyword evidence="12" id="KW-0963">Cytoplasm</keyword>
<feature type="transmembrane region" description="Helical" evidence="24">
    <location>
        <begin position="246"/>
        <end position="274"/>
    </location>
</feature>
<dbReference type="GO" id="GO:0043488">
    <property type="term" value="P:regulation of mRNA stability"/>
    <property type="evidence" value="ECO:0007669"/>
    <property type="project" value="TreeGrafter"/>
</dbReference>
<evidence type="ECO:0000256" key="13">
    <source>
        <dbReference type="ARBA" id="ARBA00022599"/>
    </source>
</evidence>
<evidence type="ECO:0000313" key="26">
    <source>
        <dbReference type="EMBL" id="NXL10274.1"/>
    </source>
</evidence>
<feature type="compositionally biased region" description="Gly residues" evidence="23">
    <location>
        <begin position="427"/>
        <end position="440"/>
    </location>
</feature>
<dbReference type="Pfam" id="PF00013">
    <property type="entry name" value="KH_1"/>
    <property type="match status" value="2"/>
</dbReference>
<evidence type="ECO:0000256" key="1">
    <source>
        <dbReference type="ARBA" id="ARBA00004279"/>
    </source>
</evidence>
<dbReference type="Gene3D" id="2.30.30.140">
    <property type="match status" value="1"/>
</dbReference>
<reference evidence="26 27" key="1">
    <citation type="submission" date="2019-09" db="EMBL/GenBank/DDBJ databases">
        <title>Bird 10,000 Genomes (B10K) Project - Family phase.</title>
        <authorList>
            <person name="Zhang G."/>
        </authorList>
    </citation>
    <scope>NUCLEOTIDE SEQUENCE [LARGE SCALE GENOMIC DNA]</scope>
    <source>
        <strain evidence="26">B10K-DU-001-44</strain>
        <tissue evidence="26">Muscle</tissue>
    </source>
</reference>
<evidence type="ECO:0000256" key="3">
    <source>
        <dbReference type="ARBA" id="ARBA00004484"/>
    </source>
</evidence>
<sequence>QFYVIEYAACDATYNEIVTIERLRSVNPNKPATKDTFHKIKLAVPEDLRQMCAKESAHKDFKKAVGAFSVTYDSENHQLIILSINDVTTKRANMLIDMHFRSLRTKLSLILRNEEASKQLESSRQLASRFHEQFVVREDLMGLAIGTHGANIQQARKVPGVTAIDLDEDTCTFHIYGEDQDAVKKARSYLEFAEDVIQVPRNLVGKVIGKNGKLIQEIVDKSGVVRVRIEAENDKNIPQEEVCFQLIFLLLFYLLMTLLTLALRTLLHVLAVSYQEQHRNLRKSWQGMVPFVFVGTKDSITNATVLLDYHLNYLKEVDQLRLERLQIDEQLRQIGATSRPPPNRTDKEKGYMTDDGPGLGRGSRPYRNRGHSRRGPGYASGTNSEASNASETESDHRDELSDWSAAPAEEERDNYLRRGDGRRRGGGGRGQGGRGRGGFKGNDEQSRTDNRQRNSRDAKGRTADGSLENTSNEGSRLRTGKERNQKKEKTDSADGQQPLVNGVP</sequence>
<dbReference type="GO" id="GO:0045182">
    <property type="term" value="F:translation regulator activity"/>
    <property type="evidence" value="ECO:0007669"/>
    <property type="project" value="TreeGrafter"/>
</dbReference>
<comment type="similarity">
    <text evidence="10">Belongs to the FMR1 family.</text>
</comment>
<dbReference type="GO" id="GO:0048471">
    <property type="term" value="C:perinuclear region of cytoplasm"/>
    <property type="evidence" value="ECO:0007669"/>
    <property type="project" value="UniProtKB-SubCell"/>
</dbReference>
<dbReference type="InterPro" id="IPR036612">
    <property type="entry name" value="KH_dom_type_1_sf"/>
</dbReference>
<dbReference type="FunFam" id="3.30.1370.10:FF:000034">
    <property type="entry name" value="synaptic functional regulator FMR1 isoform X2"/>
    <property type="match status" value="1"/>
</dbReference>
<dbReference type="GO" id="GO:0003730">
    <property type="term" value="F:mRNA 3'-UTR binding"/>
    <property type="evidence" value="ECO:0007669"/>
    <property type="project" value="TreeGrafter"/>
</dbReference>
<feature type="compositionally biased region" description="Basic residues" evidence="23">
    <location>
        <begin position="364"/>
        <end position="374"/>
    </location>
</feature>
<dbReference type="GO" id="GO:0030426">
    <property type="term" value="C:growth cone"/>
    <property type="evidence" value="ECO:0007669"/>
    <property type="project" value="UniProtKB-SubCell"/>
</dbReference>
<evidence type="ECO:0000256" key="12">
    <source>
        <dbReference type="ARBA" id="ARBA00022490"/>
    </source>
</evidence>
<feature type="compositionally biased region" description="Low complexity" evidence="23">
    <location>
        <begin position="382"/>
        <end position="391"/>
    </location>
</feature>
<evidence type="ECO:0000256" key="4">
    <source>
        <dbReference type="ARBA" id="ARBA00004495"/>
    </source>
</evidence>
<feature type="compositionally biased region" description="Basic and acidic residues" evidence="23">
    <location>
        <begin position="475"/>
        <end position="492"/>
    </location>
</feature>
<dbReference type="GO" id="GO:0099577">
    <property type="term" value="P:regulation of translation at presynapse, modulating synaptic transmission"/>
    <property type="evidence" value="ECO:0007669"/>
    <property type="project" value="TreeGrafter"/>
</dbReference>
<dbReference type="GO" id="GO:0032433">
    <property type="term" value="C:filopodium tip"/>
    <property type="evidence" value="ECO:0007669"/>
    <property type="project" value="UniProtKB-SubCell"/>
</dbReference>
<evidence type="ECO:0000256" key="10">
    <source>
        <dbReference type="ARBA" id="ARBA00006633"/>
    </source>
</evidence>
<protein>
    <submittedName>
        <fullName evidence="26">FMR1 regulator</fullName>
    </submittedName>
</protein>
<dbReference type="GO" id="GO:0042734">
    <property type="term" value="C:presynaptic membrane"/>
    <property type="evidence" value="ECO:0007669"/>
    <property type="project" value="UniProtKB-SubCell"/>
</dbReference>
<name>A0A7L0PVT8_9AVES</name>
<dbReference type="GO" id="GO:0043197">
    <property type="term" value="C:dendritic spine"/>
    <property type="evidence" value="ECO:0007669"/>
    <property type="project" value="UniProtKB-SubCell"/>
</dbReference>
<dbReference type="GO" id="GO:0010494">
    <property type="term" value="C:cytoplasmic stress granule"/>
    <property type="evidence" value="ECO:0007669"/>
    <property type="project" value="TreeGrafter"/>
</dbReference>
<dbReference type="SUPFAM" id="SSF54791">
    <property type="entry name" value="Eukaryotic type KH-domain (KH-domain type I)"/>
    <property type="match status" value="2"/>
</dbReference>
<dbReference type="GO" id="GO:0043204">
    <property type="term" value="C:perikaryon"/>
    <property type="evidence" value="ECO:0007669"/>
    <property type="project" value="UniProtKB-SubCell"/>
</dbReference>
<feature type="compositionally biased region" description="Basic and acidic residues" evidence="23">
    <location>
        <begin position="441"/>
        <end position="462"/>
    </location>
</feature>
<evidence type="ECO:0000256" key="16">
    <source>
        <dbReference type="ARBA" id="ARBA00022902"/>
    </source>
</evidence>
<evidence type="ECO:0000256" key="23">
    <source>
        <dbReference type="SAM" id="MobiDB-lite"/>
    </source>
</evidence>
<dbReference type="InterPro" id="IPR004087">
    <property type="entry name" value="KH_dom"/>
</dbReference>
<feature type="region of interest" description="Disordered" evidence="23">
    <location>
        <begin position="333"/>
        <end position="504"/>
    </location>
</feature>
<dbReference type="EMBL" id="VXAT01018017">
    <property type="protein sequence ID" value="NXL10274.1"/>
    <property type="molecule type" value="Genomic_DNA"/>
</dbReference>
<dbReference type="GO" id="GO:0000775">
    <property type="term" value="C:chromosome, centromeric region"/>
    <property type="evidence" value="ECO:0007669"/>
    <property type="project" value="UniProtKB-SubCell"/>
</dbReference>
<keyword evidence="11" id="KW-0158">Chromosome</keyword>
<comment type="caution">
    <text evidence="26">The sequence shown here is derived from an EMBL/GenBank/DDBJ whole genome shotgun (WGS) entry which is preliminary data.</text>
</comment>
<dbReference type="GO" id="GO:0007399">
    <property type="term" value="P:nervous system development"/>
    <property type="evidence" value="ECO:0007669"/>
    <property type="project" value="UniProtKB-KW"/>
</dbReference>
<evidence type="ECO:0000256" key="2">
    <source>
        <dbReference type="ARBA" id="ARBA00004331"/>
    </source>
</evidence>
<dbReference type="CDD" id="cd22509">
    <property type="entry name" value="KH_I_FMR1_rpt2"/>
    <property type="match status" value="1"/>
</dbReference>
<feature type="non-terminal residue" evidence="26">
    <location>
        <position position="504"/>
    </location>
</feature>
<dbReference type="CDD" id="cd22506">
    <property type="entry name" value="KH_I_FMR1_rpt1"/>
    <property type="match status" value="1"/>
</dbReference>
<evidence type="ECO:0000256" key="22">
    <source>
        <dbReference type="PROSITE-ProRule" id="PRU00117"/>
    </source>
</evidence>
<feature type="compositionally biased region" description="Polar residues" evidence="23">
    <location>
        <begin position="493"/>
        <end position="504"/>
    </location>
</feature>
<dbReference type="InterPro" id="IPR040148">
    <property type="entry name" value="FMR1"/>
</dbReference>
<keyword evidence="24" id="KW-0812">Transmembrane</keyword>
<organism evidence="26 27">
    <name type="scientific">Mesembrinibis cayennensis</name>
    <dbReference type="NCBI Taxonomy" id="1118748"/>
    <lineage>
        <taxon>Eukaryota</taxon>
        <taxon>Metazoa</taxon>
        <taxon>Chordata</taxon>
        <taxon>Craniata</taxon>
        <taxon>Vertebrata</taxon>
        <taxon>Euteleostomi</taxon>
        <taxon>Archelosauria</taxon>
        <taxon>Archosauria</taxon>
        <taxon>Dinosauria</taxon>
        <taxon>Saurischia</taxon>
        <taxon>Theropoda</taxon>
        <taxon>Coelurosauria</taxon>
        <taxon>Aves</taxon>
        <taxon>Neognathae</taxon>
        <taxon>Neoaves</taxon>
        <taxon>Aequornithes</taxon>
        <taxon>Pelecaniformes</taxon>
        <taxon>Threskiornithidae</taxon>
        <taxon>Mesembrinibis</taxon>
    </lineage>
</organism>
<accession>A0A7L0PVT8</accession>
<dbReference type="InterPro" id="IPR040472">
    <property type="entry name" value="FMRP_KH0"/>
</dbReference>
<dbReference type="InterPro" id="IPR047440">
    <property type="entry name" value="KH_I_FMR1_rpt2"/>
</dbReference>
<dbReference type="PROSITE" id="PS50084">
    <property type="entry name" value="KH_TYPE_1"/>
    <property type="match status" value="2"/>
</dbReference>
<dbReference type="CDD" id="cd22512">
    <property type="entry name" value="KH_I_FMR1_rpt3"/>
    <property type="match status" value="1"/>
</dbReference>
<evidence type="ECO:0000256" key="21">
    <source>
        <dbReference type="ARBA" id="ARBA00034111"/>
    </source>
</evidence>
<keyword evidence="13" id="KW-0771">Synaptosome</keyword>
<dbReference type="GO" id="GO:0048170">
    <property type="term" value="P:positive regulation of long-term neuronal synaptic plasticity"/>
    <property type="evidence" value="ECO:0007669"/>
    <property type="project" value="TreeGrafter"/>
</dbReference>
<evidence type="ECO:0000256" key="5">
    <source>
        <dbReference type="ARBA" id="ARBA00004552"/>
    </source>
</evidence>
<dbReference type="FunFam" id="3.30.1370.10:FF:000004">
    <property type="entry name" value="Fragile X mental retardation 1, isoform CRA_e"/>
    <property type="match status" value="1"/>
</dbReference>
<keyword evidence="18" id="KW-0966">Cell projection</keyword>
<dbReference type="InterPro" id="IPR032196">
    <property type="entry name" value="FMR1_C2"/>
</dbReference>
<evidence type="ECO:0000256" key="11">
    <source>
        <dbReference type="ARBA" id="ARBA00022454"/>
    </source>
</evidence>
<dbReference type="GO" id="GO:0051028">
    <property type="term" value="P:mRNA transport"/>
    <property type="evidence" value="ECO:0007669"/>
    <property type="project" value="TreeGrafter"/>
</dbReference>